<evidence type="ECO:0000256" key="2">
    <source>
        <dbReference type="ARBA" id="ARBA00009477"/>
    </source>
</evidence>
<dbReference type="Proteomes" id="UP000199236">
    <property type="component" value="Unassembled WGS sequence"/>
</dbReference>
<accession>A0A1I5L6Y2</accession>
<comment type="subcellular location">
    <subcellularLocation>
        <location evidence="1">Cell envelope</location>
    </subcellularLocation>
</comment>
<dbReference type="SUPFAM" id="SSF111369">
    <property type="entry name" value="HlyD-like secretion proteins"/>
    <property type="match status" value="1"/>
</dbReference>
<name>A0A1I5L6Y2_9HYPH</name>
<dbReference type="NCBIfam" id="TIGR01730">
    <property type="entry name" value="RND_mfp"/>
    <property type="match status" value="1"/>
</dbReference>
<evidence type="ECO:0000256" key="3">
    <source>
        <dbReference type="SAM" id="Coils"/>
    </source>
</evidence>
<organism evidence="9 10">
    <name type="scientific">Cohaesibacter marisflavi</name>
    <dbReference type="NCBI Taxonomy" id="655353"/>
    <lineage>
        <taxon>Bacteria</taxon>
        <taxon>Pseudomonadati</taxon>
        <taxon>Pseudomonadota</taxon>
        <taxon>Alphaproteobacteria</taxon>
        <taxon>Hyphomicrobiales</taxon>
        <taxon>Cohaesibacteraceae</taxon>
    </lineage>
</organism>
<dbReference type="InterPro" id="IPR058627">
    <property type="entry name" value="MdtA-like_C"/>
</dbReference>
<dbReference type="GO" id="GO:0022857">
    <property type="term" value="F:transmembrane transporter activity"/>
    <property type="evidence" value="ECO:0007669"/>
    <property type="project" value="InterPro"/>
</dbReference>
<protein>
    <submittedName>
        <fullName evidence="9">Membrane fusion protein, multidrug efflux system</fullName>
    </submittedName>
</protein>
<dbReference type="Pfam" id="PF25944">
    <property type="entry name" value="Beta-barrel_RND"/>
    <property type="match status" value="1"/>
</dbReference>
<dbReference type="Gene3D" id="1.10.287.470">
    <property type="entry name" value="Helix hairpin bin"/>
    <property type="match status" value="1"/>
</dbReference>
<proteinExistence type="inferred from homology"/>
<evidence type="ECO:0000313" key="9">
    <source>
        <dbReference type="EMBL" id="SFO92942.1"/>
    </source>
</evidence>
<comment type="similarity">
    <text evidence="2">Belongs to the membrane fusion protein (MFP) (TC 8.A.1) family.</text>
</comment>
<dbReference type="InterPro" id="IPR058625">
    <property type="entry name" value="MdtA-like_BSH"/>
</dbReference>
<dbReference type="STRING" id="655353.SAMN04488056_11613"/>
<dbReference type="Pfam" id="PF25967">
    <property type="entry name" value="RND-MFP_C"/>
    <property type="match status" value="1"/>
</dbReference>
<keyword evidence="10" id="KW-1185">Reference proteome</keyword>
<evidence type="ECO:0000259" key="7">
    <source>
        <dbReference type="Pfam" id="PF25944"/>
    </source>
</evidence>
<dbReference type="Gene3D" id="2.40.30.170">
    <property type="match status" value="1"/>
</dbReference>
<dbReference type="Gene3D" id="2.40.420.20">
    <property type="match status" value="1"/>
</dbReference>
<evidence type="ECO:0000259" key="6">
    <source>
        <dbReference type="Pfam" id="PF25917"/>
    </source>
</evidence>
<dbReference type="PANTHER" id="PTHR30158">
    <property type="entry name" value="ACRA/E-RELATED COMPONENT OF DRUG EFFLUX TRANSPORTER"/>
    <property type="match status" value="1"/>
</dbReference>
<dbReference type="Gene3D" id="2.40.50.100">
    <property type="match status" value="1"/>
</dbReference>
<feature type="domain" description="Multidrug resistance protein MdtA-like beta-barrel" evidence="7">
    <location>
        <begin position="232"/>
        <end position="321"/>
    </location>
</feature>
<feature type="coiled-coil region" evidence="3">
    <location>
        <begin position="126"/>
        <end position="198"/>
    </location>
</feature>
<dbReference type="EMBL" id="FOVR01000016">
    <property type="protein sequence ID" value="SFO92942.1"/>
    <property type="molecule type" value="Genomic_DNA"/>
</dbReference>
<evidence type="ECO:0000256" key="4">
    <source>
        <dbReference type="SAM" id="MobiDB-lite"/>
    </source>
</evidence>
<dbReference type="InterPro" id="IPR006143">
    <property type="entry name" value="RND_pump_MFP"/>
</dbReference>
<gene>
    <name evidence="9" type="ORF">SAMN04488056_11613</name>
</gene>
<sequence>MTGLSQRRLTMPTVPIRYRTPDVSSPAAAFKRGILSVLGAFSLLHMLVIPAQAQGRPPMPVGIVVVQPDQVAISSELPGRVSATRIAEVRARAGGIVEERIFEQGSLVEAGDLLFRLDAAPYEIAVEAAKASVARAEAVLADTRQTEKRLVQLKERNVASTADLETAQTNRLQAEASLAEAQAQLRAAEVNLSYTEIRAPIAGRTGRTQVTEGALVAAQGAVLTTIQQLDVVYADMQQPVSELLRLRRALADGALNEVAPATAEVDLYLDDGSLYPHSGQLLFAESTVQRSSGQVTLRAQFPNPEGTLLPGMYVRVSVEQATQDDALLLPQQAVRRTASGDAQVLVVNDSGIVETRPVKPGRTTGNSILIDSGLQGGEMVIVDGFQKIGPGAPVAPVCWTDPAKQDATPPEACTQRVDALPNNG</sequence>
<dbReference type="PANTHER" id="PTHR30158:SF3">
    <property type="entry name" value="MULTIDRUG EFFLUX PUMP SUBUNIT ACRA-RELATED"/>
    <property type="match status" value="1"/>
</dbReference>
<evidence type="ECO:0000256" key="1">
    <source>
        <dbReference type="ARBA" id="ARBA00004196"/>
    </source>
</evidence>
<dbReference type="InterPro" id="IPR058626">
    <property type="entry name" value="MdtA-like_b-barrel"/>
</dbReference>
<evidence type="ECO:0000313" key="10">
    <source>
        <dbReference type="Proteomes" id="UP000199236"/>
    </source>
</evidence>
<evidence type="ECO:0000259" key="8">
    <source>
        <dbReference type="Pfam" id="PF25967"/>
    </source>
</evidence>
<dbReference type="AlphaFoldDB" id="A0A1I5L6Y2"/>
<dbReference type="FunFam" id="2.40.420.20:FF:000001">
    <property type="entry name" value="Efflux RND transporter periplasmic adaptor subunit"/>
    <property type="match status" value="1"/>
</dbReference>
<feature type="domain" description="Multidrug resistance protein MdtA-like alpha-helical hairpin" evidence="5">
    <location>
        <begin position="127"/>
        <end position="195"/>
    </location>
</feature>
<evidence type="ECO:0000259" key="5">
    <source>
        <dbReference type="Pfam" id="PF25876"/>
    </source>
</evidence>
<dbReference type="Pfam" id="PF25876">
    <property type="entry name" value="HH_MFP_RND"/>
    <property type="match status" value="1"/>
</dbReference>
<dbReference type="GO" id="GO:0005886">
    <property type="term" value="C:plasma membrane"/>
    <property type="evidence" value="ECO:0007669"/>
    <property type="project" value="TreeGrafter"/>
</dbReference>
<keyword evidence="3" id="KW-0175">Coiled coil</keyword>
<dbReference type="Pfam" id="PF25917">
    <property type="entry name" value="BSH_RND"/>
    <property type="match status" value="1"/>
</dbReference>
<reference evidence="9 10" key="1">
    <citation type="submission" date="2016-10" db="EMBL/GenBank/DDBJ databases">
        <authorList>
            <person name="de Groot N.N."/>
        </authorList>
    </citation>
    <scope>NUCLEOTIDE SEQUENCE [LARGE SCALE GENOMIC DNA]</scope>
    <source>
        <strain evidence="9 10">CGMCC 1.9157</strain>
    </source>
</reference>
<dbReference type="GO" id="GO:0046677">
    <property type="term" value="P:response to antibiotic"/>
    <property type="evidence" value="ECO:0007669"/>
    <property type="project" value="TreeGrafter"/>
</dbReference>
<dbReference type="GO" id="GO:0030313">
    <property type="term" value="C:cell envelope"/>
    <property type="evidence" value="ECO:0007669"/>
    <property type="project" value="UniProtKB-SubCell"/>
</dbReference>
<dbReference type="InterPro" id="IPR058624">
    <property type="entry name" value="MdtA-like_HH"/>
</dbReference>
<feature type="region of interest" description="Disordered" evidence="4">
    <location>
        <begin position="402"/>
        <end position="424"/>
    </location>
</feature>
<feature type="domain" description="Multidrug resistance protein MdtA-like C-terminal permuted SH3" evidence="8">
    <location>
        <begin position="325"/>
        <end position="387"/>
    </location>
</feature>
<feature type="domain" description="Multidrug resistance protein MdtA-like barrel-sandwich hybrid" evidence="6">
    <location>
        <begin position="85"/>
        <end position="219"/>
    </location>
</feature>